<dbReference type="Proteomes" id="UP000688947">
    <property type="component" value="Unassembled WGS sequence"/>
</dbReference>
<protein>
    <submittedName>
        <fullName evidence="1">Uncharacterized protein</fullName>
    </submittedName>
</protein>
<accession>A0A8T1U6I3</accession>
<proteinExistence type="predicted"/>
<gene>
    <name evidence="1" type="ORF">JG687_00012668</name>
</gene>
<dbReference type="OrthoDB" id="10272355at2759"/>
<dbReference type="VEuPathDB" id="FungiDB:PC110_g18476"/>
<evidence type="ECO:0000313" key="2">
    <source>
        <dbReference type="Proteomes" id="UP000688947"/>
    </source>
</evidence>
<reference evidence="1" key="1">
    <citation type="submission" date="2021-01" db="EMBL/GenBank/DDBJ databases">
        <title>Phytophthora aleatoria, a newly-described species from Pinus radiata is distinct from Phytophthora cactorum isolates based on comparative genomics.</title>
        <authorList>
            <person name="Mcdougal R."/>
            <person name="Panda P."/>
            <person name="Williams N."/>
            <person name="Studholme D.J."/>
        </authorList>
    </citation>
    <scope>NUCLEOTIDE SEQUENCE</scope>
    <source>
        <strain evidence="1">NZFS 3830</strain>
    </source>
</reference>
<organism evidence="1 2">
    <name type="scientific">Phytophthora cactorum</name>
    <dbReference type="NCBI Taxonomy" id="29920"/>
    <lineage>
        <taxon>Eukaryota</taxon>
        <taxon>Sar</taxon>
        <taxon>Stramenopiles</taxon>
        <taxon>Oomycota</taxon>
        <taxon>Peronosporomycetes</taxon>
        <taxon>Peronosporales</taxon>
        <taxon>Peronosporaceae</taxon>
        <taxon>Phytophthora</taxon>
    </lineage>
</organism>
<sequence>MDNATIVQVLKTSSSFTQTSPDVGTRFVLYFPFLEIFIKSAFTRIFAHEERSSVCSVYRFILTPCRGLANVASSVEFNDVRVIQSGPNVGFTQEKLSVTSKQTLDSDRGVEPFAMMNSSKGSRADSASDLNLIPRNEPLWNINSFVVTGEPHDTRSSSFDCP</sequence>
<dbReference type="AlphaFoldDB" id="A0A8T1U6I3"/>
<dbReference type="EMBL" id="JAENGZ010000868">
    <property type="protein sequence ID" value="KAG6952970.1"/>
    <property type="molecule type" value="Genomic_DNA"/>
</dbReference>
<comment type="caution">
    <text evidence="1">The sequence shown here is derived from an EMBL/GenBank/DDBJ whole genome shotgun (WGS) entry which is preliminary data.</text>
</comment>
<evidence type="ECO:0000313" key="1">
    <source>
        <dbReference type="EMBL" id="KAG6952970.1"/>
    </source>
</evidence>
<name>A0A8T1U6I3_9STRA</name>